<keyword evidence="4" id="KW-1185">Reference proteome</keyword>
<protein>
    <submittedName>
        <fullName evidence="3">Uncharacterized protein</fullName>
    </submittedName>
</protein>
<feature type="region of interest" description="Disordered" evidence="1">
    <location>
        <begin position="23"/>
        <end position="57"/>
    </location>
</feature>
<evidence type="ECO:0000313" key="3">
    <source>
        <dbReference type="EMBL" id="GAA1607174.1"/>
    </source>
</evidence>
<dbReference type="EMBL" id="BAAAND010000012">
    <property type="protein sequence ID" value="GAA1607174.1"/>
    <property type="molecule type" value="Genomic_DNA"/>
</dbReference>
<accession>A0ABP4QEY6</accession>
<feature type="chain" id="PRO_5046376955" evidence="2">
    <location>
        <begin position="25"/>
        <end position="359"/>
    </location>
</feature>
<gene>
    <name evidence="3" type="ORF">GCM10009742_66200</name>
</gene>
<dbReference type="RefSeq" id="WP_344198596.1">
    <property type="nucleotide sequence ID" value="NZ_BAAAND010000012.1"/>
</dbReference>
<dbReference type="PROSITE" id="PS51257">
    <property type="entry name" value="PROKAR_LIPOPROTEIN"/>
    <property type="match status" value="1"/>
</dbReference>
<evidence type="ECO:0000256" key="1">
    <source>
        <dbReference type="SAM" id="MobiDB-lite"/>
    </source>
</evidence>
<feature type="signal peptide" evidence="2">
    <location>
        <begin position="1"/>
        <end position="24"/>
    </location>
</feature>
<name>A0ABP4QEY6_9ACTN</name>
<evidence type="ECO:0000313" key="4">
    <source>
        <dbReference type="Proteomes" id="UP001500190"/>
    </source>
</evidence>
<proteinExistence type="predicted"/>
<sequence>MRKTIAITAGLVLLLAGCSGGTPAGPPAPTPDSGSTASAPTGTGTPPPGTSTPSTVPAVLPGDRYVALATALHHRGAAIWWETDLVKRWLDGPAAFQGAVARLGQLASVPGTAGFKISDEIGYGDGLTSAAQATAFLRQARSAIAQVAPGKQLLVDAVVPELGCLPWRGGNQQGCAQRVRQKYPAASAAAVEGYLRAHLIDRLDLSTGLLSPSTYTNWGLTQQAAQTEIWSRVRAQGWEALTILQSRKALAAADGYQGAAAQAAADTATYITTPVSAGAQAVDIWTWRQHYQGKVFSLLAPDLGTNPLWTSLLAQRRIGVHLITHMTPSMMPTDSAAFDHECDLVAQAFTAIFVAAGTG</sequence>
<comment type="caution">
    <text evidence="3">The sequence shown here is derived from an EMBL/GenBank/DDBJ whole genome shotgun (WGS) entry which is preliminary data.</text>
</comment>
<feature type="compositionally biased region" description="Low complexity" evidence="1">
    <location>
        <begin position="31"/>
        <end position="44"/>
    </location>
</feature>
<organism evidence="3 4">
    <name type="scientific">Kribbella karoonensis</name>
    <dbReference type="NCBI Taxonomy" id="324851"/>
    <lineage>
        <taxon>Bacteria</taxon>
        <taxon>Bacillati</taxon>
        <taxon>Actinomycetota</taxon>
        <taxon>Actinomycetes</taxon>
        <taxon>Propionibacteriales</taxon>
        <taxon>Kribbellaceae</taxon>
        <taxon>Kribbella</taxon>
    </lineage>
</organism>
<reference evidence="4" key="1">
    <citation type="journal article" date="2019" name="Int. J. Syst. Evol. Microbiol.">
        <title>The Global Catalogue of Microorganisms (GCM) 10K type strain sequencing project: providing services to taxonomists for standard genome sequencing and annotation.</title>
        <authorList>
            <consortium name="The Broad Institute Genomics Platform"/>
            <consortium name="The Broad Institute Genome Sequencing Center for Infectious Disease"/>
            <person name="Wu L."/>
            <person name="Ma J."/>
        </authorList>
    </citation>
    <scope>NUCLEOTIDE SEQUENCE [LARGE SCALE GENOMIC DNA]</scope>
    <source>
        <strain evidence="4">JCM 14304</strain>
    </source>
</reference>
<dbReference type="Proteomes" id="UP001500190">
    <property type="component" value="Unassembled WGS sequence"/>
</dbReference>
<evidence type="ECO:0000256" key="2">
    <source>
        <dbReference type="SAM" id="SignalP"/>
    </source>
</evidence>
<keyword evidence="2" id="KW-0732">Signal</keyword>